<comment type="cofactor">
    <cofactor evidence="1">
        <name>Zn(2+)</name>
        <dbReference type="ChEBI" id="CHEBI:29105"/>
    </cofactor>
</comment>
<dbReference type="InterPro" id="IPR016193">
    <property type="entry name" value="Cytidine_deaminase-like"/>
</dbReference>
<feature type="region of interest" description="Disordered" evidence="9">
    <location>
        <begin position="792"/>
        <end position="867"/>
    </location>
</feature>
<dbReference type="PROSITE" id="PS51747">
    <property type="entry name" value="CYT_DCMP_DEAMINASES_2"/>
    <property type="match status" value="1"/>
</dbReference>
<evidence type="ECO:0000256" key="7">
    <source>
        <dbReference type="ARBA" id="ARBA00022833"/>
    </source>
</evidence>
<dbReference type="GO" id="GO:0002100">
    <property type="term" value="P:tRNA wobble adenosine to inosine editing"/>
    <property type="evidence" value="ECO:0007669"/>
    <property type="project" value="InterPro"/>
</dbReference>
<reference evidence="11 12" key="1">
    <citation type="journal article" date="2023" name="Hortic Res">
        <title>Pangenome of water caltrop reveals structural variations and asymmetric subgenome divergence after allopolyploidization.</title>
        <authorList>
            <person name="Zhang X."/>
            <person name="Chen Y."/>
            <person name="Wang L."/>
            <person name="Yuan Y."/>
            <person name="Fang M."/>
            <person name="Shi L."/>
            <person name="Lu R."/>
            <person name="Comes H.P."/>
            <person name="Ma Y."/>
            <person name="Chen Y."/>
            <person name="Huang G."/>
            <person name="Zhou Y."/>
            <person name="Zheng Z."/>
            <person name="Qiu Y."/>
        </authorList>
    </citation>
    <scope>NUCLEOTIDE SEQUENCE [LARGE SCALE GENOMIC DNA]</scope>
    <source>
        <tissue evidence="11">Roots</tissue>
    </source>
</reference>
<dbReference type="HAMAP" id="MF_00972">
    <property type="entry name" value="tRNA_aden_deaminase"/>
    <property type="match status" value="1"/>
</dbReference>
<evidence type="ECO:0000256" key="6">
    <source>
        <dbReference type="ARBA" id="ARBA00022801"/>
    </source>
</evidence>
<keyword evidence="5" id="KW-0479">Metal-binding</keyword>
<dbReference type="GO" id="GO:0052717">
    <property type="term" value="F:tRNA-specific adenosine-34 deaminase activity"/>
    <property type="evidence" value="ECO:0007669"/>
    <property type="project" value="UniProtKB-EC"/>
</dbReference>
<feature type="region of interest" description="Disordered" evidence="9">
    <location>
        <begin position="466"/>
        <end position="536"/>
    </location>
</feature>
<comment type="subunit">
    <text evidence="2">Homodimer.</text>
</comment>
<evidence type="ECO:0000256" key="9">
    <source>
        <dbReference type="SAM" id="MobiDB-lite"/>
    </source>
</evidence>
<gene>
    <name evidence="11" type="ORF">SAY87_028925</name>
</gene>
<comment type="caution">
    <text evidence="11">The sequence shown here is derived from an EMBL/GenBank/DDBJ whole genome shotgun (WGS) entry which is preliminary data.</text>
</comment>
<dbReference type="InterPro" id="IPR028883">
    <property type="entry name" value="tRNA_aden_deaminase"/>
</dbReference>
<keyword evidence="12" id="KW-1185">Reference proteome</keyword>
<name>A0AAN7KVM9_9MYRT</name>
<sequence>MYCSTIMSLRARGSHSFPFTDHPPFSSADRFDRPGLHFSSSLSASCHCSCCCCCHYVYCGYSSASVNRLSVSPNTFLLGPRQSSLLQWSASKRMIFAGGDRGCYWVPGYGIGRDTYESSWINKKKSGEYGSRGRRKKDVKCMVSEGNRNVQRLSRFDDAEALISLLSEEVCEESFGGRVRERTSSANRVEIESKRVYASGFSKGRKKNVRSDLRERDSKHKLELTEIESKVECQSCRRKRENETRQENARVRKGESSCSSYYSISSLGDFESVHDEVKDNKFEGNLPRASNEDSLVKEQSRIRKDGLEEWERNQRVREEEEVKWQKESTLRGNSEWDWRKKSEKKLDGVLVQETQSTEEPPLHSKIMKSKVQESEKVSTSHSKLNAVDEKLDISVNLDSRGSSYGHIENQAVNLLELRNKTEKSSDVCRVCGSELALTSNAKELLNMMNENVAFSADFVGEVRDDTNKPMKRHTEQTSAGVKIQEIDSETVSKLQESDTQVSHRKESKSFTSTSTREREQQKKLQINEKISRQSDKRISQQFNEFSKSHQNVERAYSSCREHQEENINLVSSSVSNRREQYSQISHEEAYHSKNSREEVKDVAAKSLCQANLIETASNSQRAPEGATDDRRGNINVVVNVGDAVSKTRGESSLKVAETGSRVEPRRLTKIRSFPSNNARLVDDQAKHRGGKDEGSSKMILSPPLPQVAVKGSAYNEQVSGMDARENNISGARTPELKTKVESGDEIEDILGMPVNQLVHEDAVDSAQRSDQLSYQVVGEFIEKARKELLSSEIQSRTSETVLTNQTQISSTQFDSGVQVKGDGSWNSSEDSETKGPSDEIWLETTTFSEEPPNAEAEPTEGSLGSGQAIVKRSGRSLWNIIADIVQLRWSSRTPHSAFELKKKGSSGESVSSEALFSYREQGSTPLEAITPLQRNQSTSASTRSQSSDKRRLLEDHGSSSPNFGSGSALNITSSAYIQKDSDPCNDIKQLDSDKTPLPVESVGLSSSSPIVEVTASVGIVDLPLGGSMEGFQPHGAKLVTVSGMEAKDVQFKQRKLQRNRQVPKDRFDEWEEAYKLQSEQHKIDEMFMREALVEAKKAADNWEVPVGAVLVQHGKIVARGCNLVEELQDATAHAEMICIKEASNVLRSWRLADSTLYVTLEPCAMCAGAILQARIDTLVWGAPNKLLGADGSWIRLFPTGDGPSSSETVEKPAPPVHPFHPNMTIRRGVLASECADTMQQFFQLRRKKKKKPEEPTTPPSCLPVASRPSKLLNKMQDMFHLTFCL</sequence>
<feature type="region of interest" description="Disordered" evidence="9">
    <location>
        <begin position="1245"/>
        <end position="1267"/>
    </location>
</feature>
<dbReference type="Gene3D" id="3.40.140.10">
    <property type="entry name" value="Cytidine Deaminase, domain 2"/>
    <property type="match status" value="1"/>
</dbReference>
<evidence type="ECO:0000313" key="12">
    <source>
        <dbReference type="Proteomes" id="UP001345219"/>
    </source>
</evidence>
<comment type="catalytic activity">
    <reaction evidence="8">
        <text>adenosine(34) in tRNA + H2O + H(+) = inosine(34) in tRNA + NH4(+)</text>
        <dbReference type="Rhea" id="RHEA:43168"/>
        <dbReference type="Rhea" id="RHEA-COMP:10373"/>
        <dbReference type="Rhea" id="RHEA-COMP:10374"/>
        <dbReference type="ChEBI" id="CHEBI:15377"/>
        <dbReference type="ChEBI" id="CHEBI:15378"/>
        <dbReference type="ChEBI" id="CHEBI:28938"/>
        <dbReference type="ChEBI" id="CHEBI:74411"/>
        <dbReference type="ChEBI" id="CHEBI:82852"/>
        <dbReference type="EC" id="3.5.4.33"/>
    </reaction>
</comment>
<protein>
    <recommendedName>
        <fullName evidence="3">tRNA(adenine(34)) deaminase</fullName>
        <ecNumber evidence="3">3.5.4.33</ecNumber>
    </recommendedName>
</protein>
<dbReference type="EC" id="3.5.4.33" evidence="3"/>
<feature type="compositionally biased region" description="Basic and acidic residues" evidence="9">
    <location>
        <begin position="515"/>
        <end position="536"/>
    </location>
</feature>
<feature type="compositionally biased region" description="Basic and acidic residues" evidence="9">
    <location>
        <begin position="466"/>
        <end position="475"/>
    </location>
</feature>
<evidence type="ECO:0000313" key="11">
    <source>
        <dbReference type="EMBL" id="KAK4773906.1"/>
    </source>
</evidence>
<evidence type="ECO:0000256" key="2">
    <source>
        <dbReference type="ARBA" id="ARBA00011738"/>
    </source>
</evidence>
<evidence type="ECO:0000256" key="8">
    <source>
        <dbReference type="ARBA" id="ARBA00048045"/>
    </source>
</evidence>
<feature type="region of interest" description="Disordered" evidence="9">
    <location>
        <begin position="1201"/>
        <end position="1220"/>
    </location>
</feature>
<evidence type="ECO:0000256" key="1">
    <source>
        <dbReference type="ARBA" id="ARBA00001947"/>
    </source>
</evidence>
<dbReference type="EMBL" id="JAXIOK010000004">
    <property type="protein sequence ID" value="KAK4773906.1"/>
    <property type="molecule type" value="Genomic_DNA"/>
</dbReference>
<dbReference type="SUPFAM" id="SSF53927">
    <property type="entry name" value="Cytidine deaminase-like"/>
    <property type="match status" value="1"/>
</dbReference>
<keyword evidence="4" id="KW-0819">tRNA processing</keyword>
<dbReference type="Proteomes" id="UP001345219">
    <property type="component" value="Chromosome 22"/>
</dbReference>
<dbReference type="CDD" id="cd01285">
    <property type="entry name" value="nucleoside_deaminase"/>
    <property type="match status" value="1"/>
</dbReference>
<feature type="compositionally biased region" description="Polar residues" evidence="9">
    <location>
        <begin position="489"/>
        <end position="500"/>
    </location>
</feature>
<feature type="compositionally biased region" description="Basic and acidic residues" evidence="9">
    <location>
        <begin position="946"/>
        <end position="957"/>
    </location>
</feature>
<dbReference type="PANTHER" id="PTHR11079:SF179">
    <property type="entry name" value="TRNA(ADENINE(34)) DEAMINASE, CHLOROPLASTIC"/>
    <property type="match status" value="1"/>
</dbReference>
<evidence type="ECO:0000256" key="4">
    <source>
        <dbReference type="ARBA" id="ARBA00022694"/>
    </source>
</evidence>
<evidence type="ECO:0000259" key="10">
    <source>
        <dbReference type="PROSITE" id="PS51747"/>
    </source>
</evidence>
<keyword evidence="6" id="KW-0378">Hydrolase</keyword>
<evidence type="ECO:0000256" key="3">
    <source>
        <dbReference type="ARBA" id="ARBA00012740"/>
    </source>
</evidence>
<feature type="region of interest" description="Disordered" evidence="9">
    <location>
        <begin position="924"/>
        <end position="966"/>
    </location>
</feature>
<feature type="domain" description="CMP/dCMP-type deaminase" evidence="10">
    <location>
        <begin position="1082"/>
        <end position="1204"/>
    </location>
</feature>
<organism evidence="11 12">
    <name type="scientific">Trapa incisa</name>
    <dbReference type="NCBI Taxonomy" id="236973"/>
    <lineage>
        <taxon>Eukaryota</taxon>
        <taxon>Viridiplantae</taxon>
        <taxon>Streptophyta</taxon>
        <taxon>Embryophyta</taxon>
        <taxon>Tracheophyta</taxon>
        <taxon>Spermatophyta</taxon>
        <taxon>Magnoliopsida</taxon>
        <taxon>eudicotyledons</taxon>
        <taxon>Gunneridae</taxon>
        <taxon>Pentapetalae</taxon>
        <taxon>rosids</taxon>
        <taxon>malvids</taxon>
        <taxon>Myrtales</taxon>
        <taxon>Lythraceae</taxon>
        <taxon>Trapa</taxon>
    </lineage>
</organism>
<proteinExistence type="inferred from homology"/>
<dbReference type="GO" id="GO:0046872">
    <property type="term" value="F:metal ion binding"/>
    <property type="evidence" value="ECO:0007669"/>
    <property type="project" value="UniProtKB-KW"/>
</dbReference>
<feature type="compositionally biased region" description="Polar residues" evidence="9">
    <location>
        <begin position="792"/>
        <end position="815"/>
    </location>
</feature>
<keyword evidence="7" id="KW-0862">Zinc</keyword>
<feature type="compositionally biased region" description="Low complexity" evidence="9">
    <location>
        <begin position="933"/>
        <end position="945"/>
    </location>
</feature>
<evidence type="ECO:0000256" key="5">
    <source>
        <dbReference type="ARBA" id="ARBA00022723"/>
    </source>
</evidence>
<dbReference type="FunFam" id="3.40.140.10:FF:000005">
    <property type="entry name" value="tRNA-specific adenosine deaminase"/>
    <property type="match status" value="1"/>
</dbReference>
<feature type="compositionally biased region" description="Low complexity" evidence="9">
    <location>
        <begin position="849"/>
        <end position="860"/>
    </location>
</feature>
<dbReference type="PANTHER" id="PTHR11079">
    <property type="entry name" value="CYTOSINE DEAMINASE FAMILY MEMBER"/>
    <property type="match status" value="1"/>
</dbReference>
<dbReference type="Pfam" id="PF00383">
    <property type="entry name" value="dCMP_cyt_deam_1"/>
    <property type="match status" value="1"/>
</dbReference>
<dbReference type="GO" id="GO:0009507">
    <property type="term" value="C:chloroplast"/>
    <property type="evidence" value="ECO:0007669"/>
    <property type="project" value="TreeGrafter"/>
</dbReference>
<dbReference type="InterPro" id="IPR002125">
    <property type="entry name" value="CMP_dCMP_dom"/>
</dbReference>
<accession>A0AAN7KVM9</accession>